<proteinExistence type="inferred from homology"/>
<evidence type="ECO:0000256" key="8">
    <source>
        <dbReference type="ARBA" id="ARBA00038435"/>
    </source>
</evidence>
<evidence type="ECO:0000256" key="1">
    <source>
        <dbReference type="ARBA" id="ARBA00004651"/>
    </source>
</evidence>
<keyword evidence="5 9" id="KW-0812">Transmembrane</keyword>
<dbReference type="PANTHER" id="PTHR33451:SF3">
    <property type="entry name" value="MALATE-2H(+)_NA(+)-LACTATE ANTIPORTER"/>
    <property type="match status" value="1"/>
</dbReference>
<dbReference type="Proteomes" id="UP001168883">
    <property type="component" value="Unassembled WGS sequence"/>
</dbReference>
<evidence type="ECO:0000256" key="4">
    <source>
        <dbReference type="ARBA" id="ARBA00022475"/>
    </source>
</evidence>
<evidence type="ECO:0000256" key="7">
    <source>
        <dbReference type="ARBA" id="ARBA00023136"/>
    </source>
</evidence>
<feature type="transmembrane region" description="Helical" evidence="9">
    <location>
        <begin position="12"/>
        <end position="35"/>
    </location>
</feature>
<evidence type="ECO:0000256" key="9">
    <source>
        <dbReference type="SAM" id="Phobius"/>
    </source>
</evidence>
<accession>A0ABT8VHF7</accession>
<evidence type="ECO:0000256" key="3">
    <source>
        <dbReference type="ARBA" id="ARBA00022449"/>
    </source>
</evidence>
<dbReference type="NCBIfam" id="TIGR00931">
    <property type="entry name" value="antiport_nhaC"/>
    <property type="match status" value="1"/>
</dbReference>
<feature type="transmembrane region" description="Helical" evidence="9">
    <location>
        <begin position="71"/>
        <end position="93"/>
    </location>
</feature>
<comment type="subcellular location">
    <subcellularLocation>
        <location evidence="1">Cell membrane</location>
        <topology evidence="1">Multi-pass membrane protein</topology>
    </subcellularLocation>
</comment>
<comment type="similarity">
    <text evidence="8">Belongs to the NhaC Na(+)/H(+) (TC 2.A.35) antiporter family.</text>
</comment>
<feature type="transmembrane region" description="Helical" evidence="9">
    <location>
        <begin position="113"/>
        <end position="133"/>
    </location>
</feature>
<keyword evidence="3" id="KW-0050">Antiport</keyword>
<keyword evidence="4" id="KW-1003">Cell membrane</keyword>
<evidence type="ECO:0000313" key="12">
    <source>
        <dbReference type="Proteomes" id="UP001168883"/>
    </source>
</evidence>
<evidence type="ECO:0000313" key="11">
    <source>
        <dbReference type="EMBL" id="MDO3680394.1"/>
    </source>
</evidence>
<feature type="transmembrane region" description="Helical" evidence="9">
    <location>
        <begin position="433"/>
        <end position="458"/>
    </location>
</feature>
<name>A0ABT8VHF7_9BACL</name>
<dbReference type="InterPro" id="IPR018461">
    <property type="entry name" value="Na/H_Antiport_NhaC-like_C"/>
</dbReference>
<reference evidence="11" key="1">
    <citation type="submission" date="2023-07" db="EMBL/GenBank/DDBJ databases">
        <authorList>
            <person name="Aktuganov G."/>
            <person name="Boyko T."/>
            <person name="Delegan Y."/>
            <person name="Galimzianova N."/>
            <person name="Gilvanova E."/>
            <person name="Korobov V."/>
            <person name="Kuzmina L."/>
            <person name="Melentiev A."/>
            <person name="Milman P."/>
            <person name="Ryabova A."/>
            <person name="Stupak E."/>
            <person name="Yasakov T."/>
            <person name="Zharikova N."/>
            <person name="Zhurenko E."/>
        </authorList>
    </citation>
    <scope>NUCLEOTIDE SEQUENCE</scope>
    <source>
        <strain evidence="11">IB-739</strain>
    </source>
</reference>
<evidence type="ECO:0000256" key="2">
    <source>
        <dbReference type="ARBA" id="ARBA00022448"/>
    </source>
</evidence>
<dbReference type="Pfam" id="PF03553">
    <property type="entry name" value="Na_H_antiporter"/>
    <property type="match status" value="1"/>
</dbReference>
<feature type="transmembrane region" description="Helical" evidence="9">
    <location>
        <begin position="356"/>
        <end position="385"/>
    </location>
</feature>
<evidence type="ECO:0000256" key="5">
    <source>
        <dbReference type="ARBA" id="ARBA00022692"/>
    </source>
</evidence>
<feature type="transmembrane region" description="Helical" evidence="9">
    <location>
        <begin position="261"/>
        <end position="287"/>
    </location>
</feature>
<dbReference type="PANTHER" id="PTHR33451">
    <property type="entry name" value="MALATE-2H(+)/NA(+)-LACTATE ANTIPORTER"/>
    <property type="match status" value="1"/>
</dbReference>
<comment type="caution">
    <text evidence="11">The sequence shown here is derived from an EMBL/GenBank/DDBJ whole genome shotgun (WGS) entry which is preliminary data.</text>
</comment>
<evidence type="ECO:0000259" key="10">
    <source>
        <dbReference type="Pfam" id="PF03553"/>
    </source>
</evidence>
<dbReference type="EMBL" id="JAUMKJ010000040">
    <property type="protein sequence ID" value="MDO3680394.1"/>
    <property type="molecule type" value="Genomic_DNA"/>
</dbReference>
<keyword evidence="2" id="KW-0813">Transport</keyword>
<protein>
    <submittedName>
        <fullName evidence="11">Na+/H+ antiporter NhaC</fullName>
    </submittedName>
</protein>
<evidence type="ECO:0000256" key="6">
    <source>
        <dbReference type="ARBA" id="ARBA00022989"/>
    </source>
</evidence>
<gene>
    <name evidence="11" type="primary">nhaC</name>
    <name evidence="11" type="ORF">Q3C12_25630</name>
</gene>
<keyword evidence="7 9" id="KW-0472">Membrane</keyword>
<sequence length="482" mass="51604">MREEFLMVTRKPSFFMSSALIAAIVVILAVSILHYQVAPQIPILTASILLSFYGLKLGFTWKQLESAIVKGILYGLPSILILCLIGILIGIWVLNGTVPTLSYYGLHILSPSYFLVSAVLICGVVSVLTGSSWSAIGTMGVALMGVAYGMGISPAMAAGAIVCGSVFGDKISPLSDTTNLASATAKVPIFDHIRHMLWTTIPSLVLTLILFAFFAISDRAADTAGIETMIRTLNERFAITPLTLLSPLAIIVLAFKRVDAIPTLVVGLLVAIVTSFFTVPGISAGRLMSVAHFGYKSETGVEAIDKLLSLGGLSSMMFAVSLIILALAFGGLVKEIGLVHTIIDRIKRYLNKKGNVISATVLSSVGVNVIIGECYLSIILPGQMLESSYKRLKLHPKNLSRTLEDAGTIVHPIVPWGVSGAFIMATLNIGMEYVLYSFMCFITPLLAIVFGYTGFAIAPIGEEGESEAYEEKFEIGMNNSSM</sequence>
<feature type="transmembrane region" description="Helical" evidence="9">
    <location>
        <begin position="237"/>
        <end position="255"/>
    </location>
</feature>
<keyword evidence="12" id="KW-1185">Reference proteome</keyword>
<dbReference type="InterPro" id="IPR004770">
    <property type="entry name" value="Na/H_antiport_NhaC"/>
</dbReference>
<organism evidence="11 12">
    <name type="scientific">Paenibacillus ehimensis</name>
    <dbReference type="NCBI Taxonomy" id="79264"/>
    <lineage>
        <taxon>Bacteria</taxon>
        <taxon>Bacillati</taxon>
        <taxon>Bacillota</taxon>
        <taxon>Bacilli</taxon>
        <taxon>Bacillales</taxon>
        <taxon>Paenibacillaceae</taxon>
        <taxon>Paenibacillus</taxon>
    </lineage>
</organism>
<feature type="transmembrane region" description="Helical" evidence="9">
    <location>
        <begin position="145"/>
        <end position="167"/>
    </location>
</feature>
<feature type="transmembrane region" description="Helical" evidence="9">
    <location>
        <begin position="41"/>
        <end position="59"/>
    </location>
</feature>
<feature type="transmembrane region" description="Helical" evidence="9">
    <location>
        <begin position="307"/>
        <end position="329"/>
    </location>
</feature>
<feature type="domain" description="Na+/H+ antiporter NhaC-like C-terminal" evidence="10">
    <location>
        <begin position="166"/>
        <end position="455"/>
    </location>
</feature>
<dbReference type="RefSeq" id="WP_302880683.1">
    <property type="nucleotide sequence ID" value="NZ_JARLKN010000020.1"/>
</dbReference>
<dbReference type="InterPro" id="IPR052180">
    <property type="entry name" value="NhaC_Na-H+_Antiporter"/>
</dbReference>
<feature type="transmembrane region" description="Helical" evidence="9">
    <location>
        <begin position="196"/>
        <end position="216"/>
    </location>
</feature>
<keyword evidence="6 9" id="KW-1133">Transmembrane helix</keyword>